<evidence type="ECO:0000313" key="2">
    <source>
        <dbReference type="EMBL" id="RDY30411.1"/>
    </source>
</evidence>
<evidence type="ECO:0000259" key="1">
    <source>
        <dbReference type="Pfam" id="PF00534"/>
    </source>
</evidence>
<dbReference type="InterPro" id="IPR001296">
    <property type="entry name" value="Glyco_trans_1"/>
</dbReference>
<proteinExistence type="predicted"/>
<feature type="domain" description="Glycosyl transferase family 1" evidence="1">
    <location>
        <begin position="84"/>
        <end position="200"/>
    </location>
</feature>
<dbReference type="AlphaFoldDB" id="A0A371JCD9"/>
<protein>
    <submittedName>
        <fullName evidence="2">Glycosyltransferase family 1 protein</fullName>
    </submittedName>
</protein>
<comment type="caution">
    <text evidence="2">The sequence shown here is derived from an EMBL/GenBank/DDBJ whole genome shotgun (WGS) entry which is preliminary data.</text>
</comment>
<keyword evidence="3" id="KW-1185">Reference proteome</keyword>
<dbReference type="Gene3D" id="3.40.50.2000">
    <property type="entry name" value="Glycogen Phosphorylase B"/>
    <property type="match status" value="1"/>
</dbReference>
<dbReference type="SUPFAM" id="SSF53756">
    <property type="entry name" value="UDP-Glycosyltransferase/glycogen phosphorylase"/>
    <property type="match status" value="1"/>
</dbReference>
<reference evidence="2 3" key="1">
    <citation type="journal article" date="2017" name="Genome Announc.">
        <title>Draft Genome Sequence of a Sporulating and Motile Strain of Lachnotalea glycerini Isolated from Water in Quebec City, Canada.</title>
        <authorList>
            <person name="Maheux A.F."/>
            <person name="Boudreau D.K."/>
            <person name="Berube E."/>
            <person name="Boissinot M."/>
            <person name="Raymond F."/>
            <person name="Brodeur S."/>
            <person name="Corbeil J."/>
            <person name="Isabel S."/>
            <person name="Omar R.F."/>
            <person name="Bergeron M.G."/>
        </authorList>
    </citation>
    <scope>NUCLEOTIDE SEQUENCE [LARGE SCALE GENOMIC DNA]</scope>
    <source>
        <strain evidence="2 3">CCRI-19302</strain>
    </source>
</reference>
<dbReference type="GO" id="GO:0016757">
    <property type="term" value="F:glycosyltransferase activity"/>
    <property type="evidence" value="ECO:0007669"/>
    <property type="project" value="InterPro"/>
</dbReference>
<organism evidence="2 3">
    <name type="scientific">Lachnotalea glycerini</name>
    <dbReference type="NCBI Taxonomy" id="1763509"/>
    <lineage>
        <taxon>Bacteria</taxon>
        <taxon>Bacillati</taxon>
        <taxon>Bacillota</taxon>
        <taxon>Clostridia</taxon>
        <taxon>Lachnospirales</taxon>
        <taxon>Lachnospiraceae</taxon>
        <taxon>Lachnotalea</taxon>
    </lineage>
</organism>
<sequence>MEEAYQAYGSKDKCEHLLREQENGICILKSKNNVYVLQHSKLQRKYLIDKGVKEEIIKEINPPIICKNISNAKLNQDLKEFLFLNKNSIILCSNVARIDYFKNIDLLISSSLKLLQEGVPIKVVITGGTKLDFKKRQDLRNLIPTQLRTKFLIIEKLHQDELHLLFNIIKSRSIFVCTSRYETLGITPLEAGVSGVCTIVPKLDSVEVSRYFPDKYKYEYNVISLTNKIYNLYRSEAYSKKQTDRYLSKQISDKLFKKSFINSWEYISTMTTMKDIDRYNYIESVTY</sequence>
<dbReference type="Proteomes" id="UP000216411">
    <property type="component" value="Unassembled WGS sequence"/>
</dbReference>
<keyword evidence="2" id="KW-0808">Transferase</keyword>
<dbReference type="Pfam" id="PF00534">
    <property type="entry name" value="Glycos_transf_1"/>
    <property type="match status" value="1"/>
</dbReference>
<name>A0A371JCD9_9FIRM</name>
<dbReference type="RefSeq" id="WP_094376444.1">
    <property type="nucleotide sequence ID" value="NZ_NOKA02000038.1"/>
</dbReference>
<evidence type="ECO:0000313" key="3">
    <source>
        <dbReference type="Proteomes" id="UP000216411"/>
    </source>
</evidence>
<dbReference type="EMBL" id="NOKA02000038">
    <property type="protein sequence ID" value="RDY30411.1"/>
    <property type="molecule type" value="Genomic_DNA"/>
</dbReference>
<dbReference type="OrthoDB" id="9802525at2"/>
<gene>
    <name evidence="2" type="ORF">CG710_014900</name>
</gene>
<accession>A0A371JCD9</accession>